<accession>A0A9K3NFF6</accession>
<name>A0A9K3NFF6_HELAN</name>
<dbReference type="EMBL" id="MNCJ02000322">
    <property type="protein sequence ID" value="KAF5798517.1"/>
    <property type="molecule type" value="Genomic_DNA"/>
</dbReference>
<dbReference type="InterPro" id="IPR055411">
    <property type="entry name" value="LRR_FXL15/At3g58940/PEG3-like"/>
</dbReference>
<dbReference type="PANTHER" id="PTHR34145">
    <property type="entry name" value="OS02G0105600 PROTEIN"/>
    <property type="match status" value="1"/>
</dbReference>
<reference evidence="2" key="2">
    <citation type="submission" date="2020-06" db="EMBL/GenBank/DDBJ databases">
        <title>Helianthus annuus Genome sequencing and assembly Release 2.</title>
        <authorList>
            <person name="Gouzy J."/>
            <person name="Langlade N."/>
            <person name="Munos S."/>
        </authorList>
    </citation>
    <scope>NUCLEOTIDE SEQUENCE</scope>
    <source>
        <tissue evidence="2">Leaves</tissue>
    </source>
</reference>
<dbReference type="InterPro" id="IPR032675">
    <property type="entry name" value="LRR_dom_sf"/>
</dbReference>
<feature type="domain" description="F-box/LRR-repeat protein 15/At3g58940/PEG3-like LRR" evidence="1">
    <location>
        <begin position="71"/>
        <end position="216"/>
    </location>
</feature>
<dbReference type="Pfam" id="PF24758">
    <property type="entry name" value="LRR_At5g56370"/>
    <property type="match status" value="1"/>
</dbReference>
<dbReference type="PANTHER" id="PTHR34145:SF28">
    <property type="entry name" value="F-BOX DOMAIN-CONTAINING PROTEIN"/>
    <property type="match status" value="1"/>
</dbReference>
<organism evidence="2 3">
    <name type="scientific">Helianthus annuus</name>
    <name type="common">Common sunflower</name>
    <dbReference type="NCBI Taxonomy" id="4232"/>
    <lineage>
        <taxon>Eukaryota</taxon>
        <taxon>Viridiplantae</taxon>
        <taxon>Streptophyta</taxon>
        <taxon>Embryophyta</taxon>
        <taxon>Tracheophyta</taxon>
        <taxon>Spermatophyta</taxon>
        <taxon>Magnoliopsida</taxon>
        <taxon>eudicotyledons</taxon>
        <taxon>Gunneridae</taxon>
        <taxon>Pentapetalae</taxon>
        <taxon>asterids</taxon>
        <taxon>campanulids</taxon>
        <taxon>Asterales</taxon>
        <taxon>Asteraceae</taxon>
        <taxon>Asteroideae</taxon>
        <taxon>Heliantheae alliance</taxon>
        <taxon>Heliantheae</taxon>
        <taxon>Helianthus</taxon>
    </lineage>
</organism>
<dbReference type="SUPFAM" id="SSF52047">
    <property type="entry name" value="RNI-like"/>
    <property type="match status" value="1"/>
</dbReference>
<dbReference type="Proteomes" id="UP000215914">
    <property type="component" value="Unassembled WGS sequence"/>
</dbReference>
<protein>
    <submittedName>
        <fullName evidence="2">Leucine-rich repeat domain superfamily</fullName>
    </submittedName>
</protein>
<keyword evidence="3" id="KW-1185">Reference proteome</keyword>
<evidence type="ECO:0000259" key="1">
    <source>
        <dbReference type="Pfam" id="PF24758"/>
    </source>
</evidence>
<proteinExistence type="predicted"/>
<dbReference type="Gramene" id="mRNA:HanXRQr2_Chr07g0293851">
    <property type="protein sequence ID" value="mRNA:HanXRQr2_Chr07g0293851"/>
    <property type="gene ID" value="HanXRQr2_Chr07g0293851"/>
</dbReference>
<gene>
    <name evidence="2" type="ORF">HanXRQr2_Chr07g0293851</name>
</gene>
<evidence type="ECO:0000313" key="2">
    <source>
        <dbReference type="EMBL" id="KAF5798517.1"/>
    </source>
</evidence>
<dbReference type="AlphaFoldDB" id="A0A9K3NFF6"/>
<reference evidence="2" key="1">
    <citation type="journal article" date="2017" name="Nature">
        <title>The sunflower genome provides insights into oil metabolism, flowering and Asterid evolution.</title>
        <authorList>
            <person name="Badouin H."/>
            <person name="Gouzy J."/>
            <person name="Grassa C.J."/>
            <person name="Murat F."/>
            <person name="Staton S.E."/>
            <person name="Cottret L."/>
            <person name="Lelandais-Briere C."/>
            <person name="Owens G.L."/>
            <person name="Carrere S."/>
            <person name="Mayjonade B."/>
            <person name="Legrand L."/>
            <person name="Gill N."/>
            <person name="Kane N.C."/>
            <person name="Bowers J.E."/>
            <person name="Hubner S."/>
            <person name="Bellec A."/>
            <person name="Berard A."/>
            <person name="Berges H."/>
            <person name="Blanchet N."/>
            <person name="Boniface M.C."/>
            <person name="Brunel D."/>
            <person name="Catrice O."/>
            <person name="Chaidir N."/>
            <person name="Claudel C."/>
            <person name="Donnadieu C."/>
            <person name="Faraut T."/>
            <person name="Fievet G."/>
            <person name="Helmstetter N."/>
            <person name="King M."/>
            <person name="Knapp S.J."/>
            <person name="Lai Z."/>
            <person name="Le Paslier M.C."/>
            <person name="Lippi Y."/>
            <person name="Lorenzon L."/>
            <person name="Mandel J.R."/>
            <person name="Marage G."/>
            <person name="Marchand G."/>
            <person name="Marquand E."/>
            <person name="Bret-Mestries E."/>
            <person name="Morien E."/>
            <person name="Nambeesan S."/>
            <person name="Nguyen T."/>
            <person name="Pegot-Espagnet P."/>
            <person name="Pouilly N."/>
            <person name="Raftis F."/>
            <person name="Sallet E."/>
            <person name="Schiex T."/>
            <person name="Thomas J."/>
            <person name="Vandecasteele C."/>
            <person name="Vares D."/>
            <person name="Vear F."/>
            <person name="Vautrin S."/>
            <person name="Crespi M."/>
            <person name="Mangin B."/>
            <person name="Burke J.M."/>
            <person name="Salse J."/>
            <person name="Munos S."/>
            <person name="Vincourt P."/>
            <person name="Rieseberg L.H."/>
            <person name="Langlade N.B."/>
        </authorList>
    </citation>
    <scope>NUCLEOTIDE SEQUENCE</scope>
    <source>
        <tissue evidence="2">Leaves</tissue>
    </source>
</reference>
<sequence>MSVLSNTWFRLTASFAVLNFNIANFTHVSRQSFFKYLDYATSRFCFENLPAHTFKLVTTVLEPAELDVNRCLELLLQKGMIRELEIDLSYFTNSSLDVPKYHLPNILLSVSTLRSLTICGCDLPSSFMLDAVNFKSLIQLRLENVLIYDEVITYLATSCPLLQVIQIRCCPGFIRFCVHGHQNLQQVKIQYTTTPVERLDIEAPNLSSLLIVDAYGRGAPLMNLASCKKLTQVVYIGNPLPNSNAFRDFLSNFPFVETLGLYTHNECNNLMLSSHSLRTLVLCSNCGLEEIEFTTPKLVSFRYTCSSSRLLPMVMDNHWTLSRDSTHLKARMCCYPGGYIDTLWFQKLRYFLSKKNGFKVFNLHIHGRYSQKFKELERLKAIELPPYELEHVELQLESHEESLAHIAFVEAILWCCRPRCCRPRSLALRSSSPLTYSEDVVKVRVI</sequence>
<comment type="caution">
    <text evidence="2">The sequence shown here is derived from an EMBL/GenBank/DDBJ whole genome shotgun (WGS) entry which is preliminary data.</text>
</comment>
<evidence type="ECO:0000313" key="3">
    <source>
        <dbReference type="Proteomes" id="UP000215914"/>
    </source>
</evidence>
<dbReference type="InterPro" id="IPR053772">
    <property type="entry name" value="At1g61320/At1g61330-like"/>
</dbReference>
<dbReference type="Gene3D" id="3.80.10.10">
    <property type="entry name" value="Ribonuclease Inhibitor"/>
    <property type="match status" value="1"/>
</dbReference>